<dbReference type="GO" id="GO:0007423">
    <property type="term" value="P:sensory organ development"/>
    <property type="evidence" value="ECO:0007669"/>
    <property type="project" value="TreeGrafter"/>
</dbReference>
<dbReference type="Pfam" id="PF00010">
    <property type="entry name" value="HLH"/>
    <property type="match status" value="1"/>
</dbReference>
<dbReference type="SMART" id="SM00353">
    <property type="entry name" value="HLH"/>
    <property type="match status" value="1"/>
</dbReference>
<dbReference type="GO" id="GO:0061564">
    <property type="term" value="P:axon development"/>
    <property type="evidence" value="ECO:0007669"/>
    <property type="project" value="TreeGrafter"/>
</dbReference>
<keyword evidence="4" id="KW-1185">Reference proteome</keyword>
<dbReference type="SUPFAM" id="SSF47459">
    <property type="entry name" value="HLH, helix-loop-helix DNA-binding domain"/>
    <property type="match status" value="1"/>
</dbReference>
<dbReference type="Gene3D" id="4.10.280.10">
    <property type="entry name" value="Helix-loop-helix DNA-binding domain"/>
    <property type="match status" value="1"/>
</dbReference>
<dbReference type="PANTHER" id="PTHR19290">
    <property type="entry name" value="BASIC HELIX-LOOP-HELIX PROTEIN NEUROGENIN-RELATED"/>
    <property type="match status" value="1"/>
</dbReference>
<evidence type="ECO:0000313" key="4">
    <source>
        <dbReference type="Proteomes" id="UP000507470"/>
    </source>
</evidence>
<feature type="compositionally biased region" description="Low complexity" evidence="1">
    <location>
        <begin position="213"/>
        <end position="229"/>
    </location>
</feature>
<dbReference type="InterPro" id="IPR011598">
    <property type="entry name" value="bHLH_dom"/>
</dbReference>
<dbReference type="GO" id="GO:0000981">
    <property type="term" value="F:DNA-binding transcription factor activity, RNA polymerase II-specific"/>
    <property type="evidence" value="ECO:0007669"/>
    <property type="project" value="TreeGrafter"/>
</dbReference>
<dbReference type="GO" id="GO:0045944">
    <property type="term" value="P:positive regulation of transcription by RNA polymerase II"/>
    <property type="evidence" value="ECO:0007669"/>
    <property type="project" value="TreeGrafter"/>
</dbReference>
<evidence type="ECO:0000313" key="3">
    <source>
        <dbReference type="EMBL" id="CAC5402866.1"/>
    </source>
</evidence>
<feature type="region of interest" description="Disordered" evidence="1">
    <location>
        <begin position="205"/>
        <end position="229"/>
    </location>
</feature>
<dbReference type="OrthoDB" id="10011855at2759"/>
<evidence type="ECO:0000256" key="1">
    <source>
        <dbReference type="SAM" id="MobiDB-lite"/>
    </source>
</evidence>
<protein>
    <submittedName>
        <fullName evidence="3">BHLHB1_6_7</fullName>
    </submittedName>
</protein>
<feature type="domain" description="BHLH" evidence="2">
    <location>
        <begin position="51"/>
        <end position="105"/>
    </location>
</feature>
<dbReference type="PANTHER" id="PTHR19290:SF164">
    <property type="entry name" value="BHLH DOMAIN-CONTAINING PROTEIN"/>
    <property type="match status" value="1"/>
</dbReference>
<evidence type="ECO:0000259" key="2">
    <source>
        <dbReference type="PROSITE" id="PS50888"/>
    </source>
</evidence>
<organism evidence="3 4">
    <name type="scientific">Mytilus coruscus</name>
    <name type="common">Sea mussel</name>
    <dbReference type="NCBI Taxonomy" id="42192"/>
    <lineage>
        <taxon>Eukaryota</taxon>
        <taxon>Metazoa</taxon>
        <taxon>Spiralia</taxon>
        <taxon>Lophotrochozoa</taxon>
        <taxon>Mollusca</taxon>
        <taxon>Bivalvia</taxon>
        <taxon>Autobranchia</taxon>
        <taxon>Pteriomorphia</taxon>
        <taxon>Mytilida</taxon>
        <taxon>Mytiloidea</taxon>
        <taxon>Mytilidae</taxon>
        <taxon>Mytilinae</taxon>
        <taxon>Mytilus</taxon>
    </lineage>
</organism>
<dbReference type="GO" id="GO:0046983">
    <property type="term" value="F:protein dimerization activity"/>
    <property type="evidence" value="ECO:0007669"/>
    <property type="project" value="InterPro"/>
</dbReference>
<sequence>MEKEIYVDIEAIEDDASDVHDNVDSFESSSSSSNQSYNSESSSTKSRVPEDIRLKVNSRERQRMHDLNSALDGLRQVMPYSNAPTVKKLSKMSTLLLARNYIVMLTQSIEEMKKIVQDLSLKNSHGASMYSTVGNSRYSPYKSPFVPPYAEVTNTNHGLTADSFVHSDKNILFPRRQTSTPLADKTNTRTPASVPHKFSVSSLLDHSSDSKSESPSICSSSTTFSPKISSSLGRSQIEHSLTTPCSCEACVLPQIYAKREWKALF</sequence>
<dbReference type="EMBL" id="CACVKT020006653">
    <property type="protein sequence ID" value="CAC5402866.1"/>
    <property type="molecule type" value="Genomic_DNA"/>
</dbReference>
<dbReference type="GO" id="GO:0070888">
    <property type="term" value="F:E-box binding"/>
    <property type="evidence" value="ECO:0007669"/>
    <property type="project" value="TreeGrafter"/>
</dbReference>
<feature type="region of interest" description="Disordered" evidence="1">
    <location>
        <begin position="10"/>
        <end position="50"/>
    </location>
</feature>
<dbReference type="InterPro" id="IPR050359">
    <property type="entry name" value="bHLH_transcription_factors"/>
</dbReference>
<feature type="compositionally biased region" description="Low complexity" evidence="1">
    <location>
        <begin position="25"/>
        <end position="46"/>
    </location>
</feature>
<reference evidence="3 4" key="1">
    <citation type="submission" date="2020-06" db="EMBL/GenBank/DDBJ databases">
        <authorList>
            <person name="Li R."/>
            <person name="Bekaert M."/>
        </authorList>
    </citation>
    <scope>NUCLEOTIDE SEQUENCE [LARGE SCALE GENOMIC DNA]</scope>
    <source>
        <strain evidence="4">wild</strain>
    </source>
</reference>
<dbReference type="InterPro" id="IPR036638">
    <property type="entry name" value="HLH_DNA-bd_sf"/>
</dbReference>
<dbReference type="Proteomes" id="UP000507470">
    <property type="component" value="Unassembled WGS sequence"/>
</dbReference>
<gene>
    <name evidence="3" type="ORF">MCOR_36797</name>
</gene>
<name>A0A6J8D4L4_MYTCO</name>
<dbReference type="GO" id="GO:0005634">
    <property type="term" value="C:nucleus"/>
    <property type="evidence" value="ECO:0007669"/>
    <property type="project" value="TreeGrafter"/>
</dbReference>
<dbReference type="AlphaFoldDB" id="A0A6J8D4L4"/>
<accession>A0A6J8D4L4</accession>
<proteinExistence type="predicted"/>
<dbReference type="PROSITE" id="PS50888">
    <property type="entry name" value="BHLH"/>
    <property type="match status" value="1"/>
</dbReference>
<feature type="region of interest" description="Disordered" evidence="1">
    <location>
        <begin position="175"/>
        <end position="194"/>
    </location>
</feature>